<evidence type="ECO:0000313" key="2">
    <source>
        <dbReference type="Proteomes" id="UP000233469"/>
    </source>
</evidence>
<reference evidence="1 2" key="2">
    <citation type="submission" date="2017-10" db="EMBL/GenBank/DDBJ databases">
        <title>Extensive intraspecific genome diversity in a model arbuscular mycorrhizal fungus.</title>
        <authorList>
            <person name="Chen E.C.H."/>
            <person name="Morin E."/>
            <person name="Baudet D."/>
            <person name="Noel J."/>
            <person name="Ndikumana S."/>
            <person name="Charron P."/>
            <person name="St-Onge C."/>
            <person name="Giorgi J."/>
            <person name="Grigoriev I.V."/>
            <person name="Roux C."/>
            <person name="Martin F.M."/>
            <person name="Corradi N."/>
        </authorList>
    </citation>
    <scope>NUCLEOTIDE SEQUENCE [LARGE SCALE GENOMIC DNA]</scope>
    <source>
        <strain evidence="1 2">C2</strain>
    </source>
</reference>
<sequence length="134" mass="15955">MSLYASYGYYPEPWQILICTSSTTMEELKIFIKRSFYASSNGYKNSLFCIENLEILDFEFQYNFINYIKIMQLEYKNEDYLLTLLCYRKSEMSNYILDQFSLEAQEINELNANTLQEVYQELFTNITCISSDLS</sequence>
<feature type="non-terminal residue" evidence="1">
    <location>
        <position position="134"/>
    </location>
</feature>
<reference evidence="1 2" key="1">
    <citation type="submission" date="2016-04" db="EMBL/GenBank/DDBJ databases">
        <title>Genome analyses suggest a sexual origin of heterokaryosis in a supposedly ancient asexual fungus.</title>
        <authorList>
            <person name="Ropars J."/>
            <person name="Sedzielewska K."/>
            <person name="Noel J."/>
            <person name="Charron P."/>
            <person name="Farinelli L."/>
            <person name="Marton T."/>
            <person name="Kruger M."/>
            <person name="Pelin A."/>
            <person name="Brachmann A."/>
            <person name="Corradi N."/>
        </authorList>
    </citation>
    <scope>NUCLEOTIDE SEQUENCE [LARGE SCALE GENOMIC DNA]</scope>
    <source>
        <strain evidence="1 2">C2</strain>
    </source>
</reference>
<dbReference type="EMBL" id="LLXL01000632">
    <property type="protein sequence ID" value="PKK70311.1"/>
    <property type="molecule type" value="Genomic_DNA"/>
</dbReference>
<accession>A0A2N1N8X5</accession>
<dbReference type="Proteomes" id="UP000233469">
    <property type="component" value="Unassembled WGS sequence"/>
</dbReference>
<organism evidence="1 2">
    <name type="scientific">Rhizophagus irregularis</name>
    <dbReference type="NCBI Taxonomy" id="588596"/>
    <lineage>
        <taxon>Eukaryota</taxon>
        <taxon>Fungi</taxon>
        <taxon>Fungi incertae sedis</taxon>
        <taxon>Mucoromycota</taxon>
        <taxon>Glomeromycotina</taxon>
        <taxon>Glomeromycetes</taxon>
        <taxon>Glomerales</taxon>
        <taxon>Glomeraceae</taxon>
        <taxon>Rhizophagus</taxon>
    </lineage>
</organism>
<protein>
    <submittedName>
        <fullName evidence="1">Uncharacterized protein</fullName>
    </submittedName>
</protein>
<comment type="caution">
    <text evidence="1">The sequence shown here is derived from an EMBL/GenBank/DDBJ whole genome shotgun (WGS) entry which is preliminary data.</text>
</comment>
<proteinExistence type="predicted"/>
<gene>
    <name evidence="1" type="ORF">RhiirC2_779870</name>
</gene>
<dbReference type="AlphaFoldDB" id="A0A2N1N8X5"/>
<name>A0A2N1N8X5_9GLOM</name>
<evidence type="ECO:0000313" key="1">
    <source>
        <dbReference type="EMBL" id="PKK70311.1"/>
    </source>
</evidence>